<dbReference type="OrthoDB" id="25589at10239"/>
<reference evidence="2 3" key="2">
    <citation type="journal article" date="2012" name="PLoS Genet.">
        <title>A Bacteriophage-Encoded J-Domain Protein Interacts with the DnaK/Hsp70 Chaperone and Stabilizes the Heat-Shock Factor ?(32) of Escherichia coli.</title>
        <authorList>
            <person name="Perrody E."/>
            <person name="Cirinesi A.M."/>
            <person name="Desplats C."/>
            <person name="Keppel F."/>
            <person name="Schwager F."/>
            <person name="Tranier S."/>
            <person name="Georgopoulos C."/>
            <person name="Genevaux P."/>
        </authorList>
    </citation>
    <scope>NUCLEOTIDE SEQUENCE [LARGE SCALE GENOMIC DNA]</scope>
    <source>
        <strain evidence="1">RB43-GVA</strain>
    </source>
</reference>
<protein>
    <recommendedName>
        <fullName evidence="4">Chaperone for tail fiber formation</fullName>
    </recommendedName>
</protein>
<evidence type="ECO:0008006" key="4">
    <source>
        <dbReference type="Google" id="ProtNLM"/>
    </source>
</evidence>
<dbReference type="RefSeq" id="YP_239173.1">
    <property type="nucleotide sequence ID" value="NC_007023.1"/>
</dbReference>
<organism evidence="1 3">
    <name type="scientific">Pseudotevenvirus RB43</name>
    <dbReference type="NCBI Taxonomy" id="115991"/>
    <lineage>
        <taxon>Viruses</taxon>
        <taxon>Duplodnaviria</taxon>
        <taxon>Heunggongvirae</taxon>
        <taxon>Uroviricota</taxon>
        <taxon>Caudoviricetes</taxon>
        <taxon>Pantevenvirales</taxon>
        <taxon>Straboviridae</taxon>
        <taxon>Pseudotevenvirus</taxon>
    </lineage>
</organism>
<dbReference type="KEGG" id="vg:3416176"/>
<proteinExistence type="predicted"/>
<dbReference type="EMBL" id="HE981739">
    <property type="protein sequence ID" value="CCL97658.1"/>
    <property type="molecule type" value="Genomic_DNA"/>
</dbReference>
<reference evidence="1" key="1">
    <citation type="thesis" date="2012" institute="CNRS">
        <title>Hsp70 in life cycle of bacteriophages.</title>
        <authorList>
            <person name="Perrody E.P."/>
        </authorList>
    </citation>
    <scope>NUCLEOTIDE SEQUENCE</scope>
    <source>
        <strain evidence="1">RB43-GVA</strain>
    </source>
</reference>
<accession>K8DV16</accession>
<evidence type="ECO:0000313" key="3">
    <source>
        <dbReference type="Proteomes" id="UP000211060"/>
    </source>
</evidence>
<evidence type="ECO:0000313" key="1">
    <source>
        <dbReference type="EMBL" id="CCK74041.1"/>
    </source>
</evidence>
<dbReference type="EMBL" id="HE858210">
    <property type="protein sequence ID" value="CCK74041.1"/>
    <property type="molecule type" value="Genomic_DNA"/>
</dbReference>
<name>K8DV16_9CAUD</name>
<dbReference type="Proteomes" id="UP000211060">
    <property type="component" value="Segment"/>
</dbReference>
<evidence type="ECO:0000313" key="2">
    <source>
        <dbReference type="Proteomes" id="UP000001467"/>
    </source>
</evidence>
<dbReference type="Proteomes" id="UP000001467">
    <property type="component" value="Segment"/>
</dbReference>
<sequence length="90" mass="9899">MTEQTQNQTQQLQNDVLILKARVFDLNEIIQGKEQELTNHRQLVGQICQLLEIDGSQGVSADALIGAIKALLPEADEAKADDEAIDRSKA</sequence>
<dbReference type="GeneID" id="3416176"/>